<sequence length="256" mass="29243">MLARRSPYYDSSYAYLDVRNQKTGHQRTICVNYEQWRNGKLPETAAEAEELRLGWWGGEVNNTNVCVKNASLTFNQSAVALNYRLEREDGACALPFVATNTSFKDAANYMASFLTDRTKSLSLMWNFADEMMAEQVSVGLLLVEKGRQFVSKWADYLFSEFYDPDMDVTLKLPTFFIYKRVFFDEVVGLSEASPLGSDLSLRFYRPQSSVWDLSMLIVWLLAVFCVGVGGCEERRIAEQDMQADIAPLGLQQQMER</sequence>
<protein>
    <submittedName>
        <fullName evidence="4">PBPe domain-containing protein</fullName>
    </submittedName>
</protein>
<keyword evidence="1" id="KW-0812">Transmembrane</keyword>
<evidence type="ECO:0000313" key="2">
    <source>
        <dbReference type="EMBL" id="VDK68390.1"/>
    </source>
</evidence>
<evidence type="ECO:0000256" key="1">
    <source>
        <dbReference type="SAM" id="Phobius"/>
    </source>
</evidence>
<dbReference type="EMBL" id="UYRR01036903">
    <property type="protein sequence ID" value="VDK68390.1"/>
    <property type="molecule type" value="Genomic_DNA"/>
</dbReference>
<reference evidence="2 3" key="2">
    <citation type="submission" date="2018-11" db="EMBL/GenBank/DDBJ databases">
        <authorList>
            <consortium name="Pathogen Informatics"/>
        </authorList>
    </citation>
    <scope>NUCLEOTIDE SEQUENCE [LARGE SCALE GENOMIC DNA]</scope>
</reference>
<keyword evidence="3" id="KW-1185">Reference proteome</keyword>
<organism evidence="4">
    <name type="scientific">Anisakis simplex</name>
    <name type="common">Herring worm</name>
    <dbReference type="NCBI Taxonomy" id="6269"/>
    <lineage>
        <taxon>Eukaryota</taxon>
        <taxon>Metazoa</taxon>
        <taxon>Ecdysozoa</taxon>
        <taxon>Nematoda</taxon>
        <taxon>Chromadorea</taxon>
        <taxon>Rhabditida</taxon>
        <taxon>Spirurina</taxon>
        <taxon>Ascaridomorpha</taxon>
        <taxon>Ascaridoidea</taxon>
        <taxon>Anisakidae</taxon>
        <taxon>Anisakis</taxon>
        <taxon>Anisakis simplex complex</taxon>
    </lineage>
</organism>
<dbReference type="Proteomes" id="UP000267096">
    <property type="component" value="Unassembled WGS sequence"/>
</dbReference>
<dbReference type="OrthoDB" id="29661at2759"/>
<feature type="transmembrane region" description="Helical" evidence="1">
    <location>
        <begin position="210"/>
        <end position="231"/>
    </location>
</feature>
<proteinExistence type="predicted"/>
<dbReference type="WBParaSite" id="ASIM_0001986201-mRNA-1">
    <property type="protein sequence ID" value="ASIM_0001986201-mRNA-1"/>
    <property type="gene ID" value="ASIM_0001986201"/>
</dbReference>
<name>A0A0M3KFV1_ANISI</name>
<evidence type="ECO:0000313" key="4">
    <source>
        <dbReference type="WBParaSite" id="ASIM_0001986201-mRNA-1"/>
    </source>
</evidence>
<accession>A0A0M3KFV1</accession>
<evidence type="ECO:0000313" key="3">
    <source>
        <dbReference type="Proteomes" id="UP000267096"/>
    </source>
</evidence>
<dbReference type="AlphaFoldDB" id="A0A0M3KFV1"/>
<keyword evidence="1" id="KW-0472">Membrane</keyword>
<reference evidence="4" key="1">
    <citation type="submission" date="2017-02" db="UniProtKB">
        <authorList>
            <consortium name="WormBaseParasite"/>
        </authorList>
    </citation>
    <scope>IDENTIFICATION</scope>
</reference>
<keyword evidence="1" id="KW-1133">Transmembrane helix</keyword>
<gene>
    <name evidence="2" type="ORF">ASIM_LOCUS19249</name>
</gene>